<dbReference type="RefSeq" id="XP_048136562.1">
    <property type="nucleotide sequence ID" value="XM_048280605.1"/>
</dbReference>
<dbReference type="Proteomes" id="UP000827889">
    <property type="component" value="Chromosome 6"/>
</dbReference>
<reference evidence="3" key="1">
    <citation type="submission" date="2025-08" db="UniProtKB">
        <authorList>
            <consortium name="RefSeq"/>
        </authorList>
    </citation>
    <scope>IDENTIFICATION</scope>
    <source>
        <tissue evidence="3">Leaf</tissue>
    </source>
</reference>
<proteinExistence type="predicted"/>
<dbReference type="GeneID" id="125315462"/>
<evidence type="ECO:0000313" key="3">
    <source>
        <dbReference type="RefSeq" id="XP_048136562.1"/>
    </source>
</evidence>
<evidence type="ECO:0000256" key="1">
    <source>
        <dbReference type="SAM" id="MobiDB-lite"/>
    </source>
</evidence>
<feature type="region of interest" description="Disordered" evidence="1">
    <location>
        <begin position="85"/>
        <end position="129"/>
    </location>
</feature>
<sequence length="129" mass="13650">MEAENKVRRTRETDDPDRSKKRKLTAVLEATPAEGSPPSEAEVEEFFAIVRRMHVAVKYFGRAAGGGNAVGDERGKVWRSALESGAGTAAADHGDAGEVAKEKRPDAASAEANGGFDLNAVPEEIPGDD</sequence>
<feature type="compositionally biased region" description="Basic and acidic residues" evidence="1">
    <location>
        <begin position="92"/>
        <end position="106"/>
    </location>
</feature>
<dbReference type="InterPro" id="IPR034577">
    <property type="entry name" value="NIMIN-2"/>
</dbReference>
<feature type="region of interest" description="Disordered" evidence="1">
    <location>
        <begin position="1"/>
        <end position="24"/>
    </location>
</feature>
<dbReference type="PANTHER" id="PTHR35735">
    <property type="entry name" value="PROTEIN NIM1-INTERACTING 2"/>
    <property type="match status" value="1"/>
</dbReference>
<organism evidence="2 3">
    <name type="scientific">Rhodamnia argentea</name>
    <dbReference type="NCBI Taxonomy" id="178133"/>
    <lineage>
        <taxon>Eukaryota</taxon>
        <taxon>Viridiplantae</taxon>
        <taxon>Streptophyta</taxon>
        <taxon>Embryophyta</taxon>
        <taxon>Tracheophyta</taxon>
        <taxon>Spermatophyta</taxon>
        <taxon>Magnoliopsida</taxon>
        <taxon>eudicotyledons</taxon>
        <taxon>Gunneridae</taxon>
        <taxon>Pentapetalae</taxon>
        <taxon>rosids</taxon>
        <taxon>malvids</taxon>
        <taxon>Myrtales</taxon>
        <taxon>Myrtaceae</taxon>
        <taxon>Myrtoideae</taxon>
        <taxon>Myrteae</taxon>
        <taxon>Australasian group</taxon>
        <taxon>Rhodamnia</taxon>
    </lineage>
</organism>
<accession>A0ABM3HIY6</accession>
<dbReference type="PANTHER" id="PTHR35735:SF5">
    <property type="entry name" value="PROTEIN NIM1-INTERACTING 2"/>
    <property type="match status" value="1"/>
</dbReference>
<gene>
    <name evidence="3" type="primary">LOC125315462</name>
</gene>
<name>A0ABM3HIY6_9MYRT</name>
<evidence type="ECO:0000313" key="2">
    <source>
        <dbReference type="Proteomes" id="UP000827889"/>
    </source>
</evidence>
<protein>
    <submittedName>
        <fullName evidence="3">Uncharacterized protein LOC125315462</fullName>
    </submittedName>
</protein>
<feature type="compositionally biased region" description="Basic and acidic residues" evidence="1">
    <location>
        <begin position="1"/>
        <end position="18"/>
    </location>
</feature>
<keyword evidence="2" id="KW-1185">Reference proteome</keyword>